<evidence type="ECO:0000313" key="2">
    <source>
        <dbReference type="EMBL" id="GAF87833.1"/>
    </source>
</evidence>
<sequence length="100" mass="11035">MAKRIRTKHITIKTYSYRNEAELDKVYLESNGIRVILQGDDLSGIAPARLFGGQGVRLLVPKNQAEQALELLKKAVEAAGQKKPSQGKSGEQKQEQKEGS</sequence>
<organism evidence="2">
    <name type="scientific">marine sediment metagenome</name>
    <dbReference type="NCBI Taxonomy" id="412755"/>
    <lineage>
        <taxon>unclassified sequences</taxon>
        <taxon>metagenomes</taxon>
        <taxon>ecological metagenomes</taxon>
    </lineage>
</organism>
<protein>
    <recommendedName>
        <fullName evidence="3">DUF2007 domain-containing protein</fullName>
    </recommendedName>
</protein>
<evidence type="ECO:0008006" key="3">
    <source>
        <dbReference type="Google" id="ProtNLM"/>
    </source>
</evidence>
<reference evidence="2" key="1">
    <citation type="journal article" date="2014" name="Front. Microbiol.">
        <title>High frequency of phylogenetically diverse reductive dehalogenase-homologous genes in deep subseafloor sedimentary metagenomes.</title>
        <authorList>
            <person name="Kawai M."/>
            <person name="Futagami T."/>
            <person name="Toyoda A."/>
            <person name="Takaki Y."/>
            <person name="Nishi S."/>
            <person name="Hori S."/>
            <person name="Arai W."/>
            <person name="Tsubouchi T."/>
            <person name="Morono Y."/>
            <person name="Uchiyama I."/>
            <person name="Ito T."/>
            <person name="Fujiyama A."/>
            <person name="Inagaki F."/>
            <person name="Takami H."/>
        </authorList>
    </citation>
    <scope>NUCLEOTIDE SEQUENCE</scope>
    <source>
        <strain evidence="2">Expedition CK06-06</strain>
    </source>
</reference>
<accession>X0T2V8</accession>
<proteinExistence type="predicted"/>
<feature type="compositionally biased region" description="Basic and acidic residues" evidence="1">
    <location>
        <begin position="90"/>
        <end position="100"/>
    </location>
</feature>
<dbReference type="EMBL" id="BARS01016511">
    <property type="protein sequence ID" value="GAF87833.1"/>
    <property type="molecule type" value="Genomic_DNA"/>
</dbReference>
<gene>
    <name evidence="2" type="ORF">S01H1_27162</name>
</gene>
<evidence type="ECO:0000256" key="1">
    <source>
        <dbReference type="SAM" id="MobiDB-lite"/>
    </source>
</evidence>
<comment type="caution">
    <text evidence="2">The sequence shown here is derived from an EMBL/GenBank/DDBJ whole genome shotgun (WGS) entry which is preliminary data.</text>
</comment>
<dbReference type="AlphaFoldDB" id="X0T2V8"/>
<feature type="region of interest" description="Disordered" evidence="1">
    <location>
        <begin position="78"/>
        <end position="100"/>
    </location>
</feature>
<name>X0T2V8_9ZZZZ</name>